<dbReference type="EMBL" id="JAZHXI010000008">
    <property type="protein sequence ID" value="KAL2068601.1"/>
    <property type="molecule type" value="Genomic_DNA"/>
</dbReference>
<accession>A0ABR4CGG1</accession>
<sequence>MASNFASEDPPITLAFRDVLQRHQISFHVPPHEFVINTNAGNLMTEKQLREFVDSTLSDLAREFPSIEIPKPGTWKLSTKDIEEDLRKWDPHKLAPDALIVIKPDIENYRPMFTEKAAAHGQPWTWARGMRTFELPCKEAFILDSDSHVLLNLQCRTKFKVVGKAKKAIRETSHKILIPKSHTVSDVVGLFCVEHVSGIYQEPDEKNLRLDQRSGTELGWTNGTTLRIELW</sequence>
<organism evidence="1 2">
    <name type="scientific">Oculimacula yallundae</name>
    <dbReference type="NCBI Taxonomy" id="86028"/>
    <lineage>
        <taxon>Eukaryota</taxon>
        <taxon>Fungi</taxon>
        <taxon>Dikarya</taxon>
        <taxon>Ascomycota</taxon>
        <taxon>Pezizomycotina</taxon>
        <taxon>Leotiomycetes</taxon>
        <taxon>Helotiales</taxon>
        <taxon>Ploettnerulaceae</taxon>
        <taxon>Oculimacula</taxon>
    </lineage>
</organism>
<comment type="caution">
    <text evidence="1">The sequence shown here is derived from an EMBL/GenBank/DDBJ whole genome shotgun (WGS) entry which is preliminary data.</text>
</comment>
<evidence type="ECO:0000313" key="2">
    <source>
        <dbReference type="Proteomes" id="UP001595075"/>
    </source>
</evidence>
<proteinExistence type="predicted"/>
<dbReference type="Proteomes" id="UP001595075">
    <property type="component" value="Unassembled WGS sequence"/>
</dbReference>
<reference evidence="1 2" key="1">
    <citation type="journal article" date="2024" name="Commun. Biol.">
        <title>Comparative genomic analysis of thermophilic fungi reveals convergent evolutionary adaptations and gene losses.</title>
        <authorList>
            <person name="Steindorff A.S."/>
            <person name="Aguilar-Pontes M.V."/>
            <person name="Robinson A.J."/>
            <person name="Andreopoulos B."/>
            <person name="LaButti K."/>
            <person name="Kuo A."/>
            <person name="Mondo S."/>
            <person name="Riley R."/>
            <person name="Otillar R."/>
            <person name="Haridas S."/>
            <person name="Lipzen A."/>
            <person name="Grimwood J."/>
            <person name="Schmutz J."/>
            <person name="Clum A."/>
            <person name="Reid I.D."/>
            <person name="Moisan M.C."/>
            <person name="Butler G."/>
            <person name="Nguyen T.T.M."/>
            <person name="Dewar K."/>
            <person name="Conant G."/>
            <person name="Drula E."/>
            <person name="Henrissat B."/>
            <person name="Hansel C."/>
            <person name="Singer S."/>
            <person name="Hutchinson M.I."/>
            <person name="de Vries R.P."/>
            <person name="Natvig D.O."/>
            <person name="Powell A.J."/>
            <person name="Tsang A."/>
            <person name="Grigoriev I.V."/>
        </authorList>
    </citation>
    <scope>NUCLEOTIDE SEQUENCE [LARGE SCALE GENOMIC DNA]</scope>
    <source>
        <strain evidence="1 2">CBS 494.80</strain>
    </source>
</reference>
<evidence type="ECO:0000313" key="1">
    <source>
        <dbReference type="EMBL" id="KAL2068601.1"/>
    </source>
</evidence>
<name>A0ABR4CGG1_9HELO</name>
<gene>
    <name evidence="1" type="ORF">VTL71DRAFT_14938</name>
</gene>
<keyword evidence="2" id="KW-1185">Reference proteome</keyword>
<protein>
    <submittedName>
        <fullName evidence="1">Uncharacterized protein</fullName>
    </submittedName>
</protein>